<reference evidence="1 2" key="1">
    <citation type="journal article" date="2023" name="Plants (Basel)">
        <title>Bridging the Gap: Combining Genomics and Transcriptomics Approaches to Understand Stylosanthes scabra, an Orphan Legume from the Brazilian Caatinga.</title>
        <authorList>
            <person name="Ferreira-Neto J.R.C."/>
            <person name="da Silva M.D."/>
            <person name="Binneck E."/>
            <person name="de Melo N.F."/>
            <person name="da Silva R.H."/>
            <person name="de Melo A.L.T.M."/>
            <person name="Pandolfi V."/>
            <person name="Bustamante F.O."/>
            <person name="Brasileiro-Vidal A.C."/>
            <person name="Benko-Iseppon A.M."/>
        </authorList>
    </citation>
    <scope>NUCLEOTIDE SEQUENCE [LARGE SCALE GENOMIC DNA]</scope>
    <source>
        <tissue evidence="1">Leaves</tissue>
    </source>
</reference>
<evidence type="ECO:0008006" key="3">
    <source>
        <dbReference type="Google" id="ProtNLM"/>
    </source>
</evidence>
<dbReference type="Proteomes" id="UP001341840">
    <property type="component" value="Unassembled WGS sequence"/>
</dbReference>
<sequence length="131" mass="15194">MENRIVHIFKCDHTEEKFRWSLYDSLGRGWNNTGVITSHIAKLGPKSVVKNACVHWIGWGGIHQLEPTHIAIFDMQKMTWFDSEIPERAKTTYHALVDYNNGVGFVFYQNVGFRRSIQVWQLVQQGMDGIN</sequence>
<gene>
    <name evidence="1" type="ORF">PIB30_035009</name>
</gene>
<accession>A0ABU6TD85</accession>
<organism evidence="1 2">
    <name type="scientific">Stylosanthes scabra</name>
    <dbReference type="NCBI Taxonomy" id="79078"/>
    <lineage>
        <taxon>Eukaryota</taxon>
        <taxon>Viridiplantae</taxon>
        <taxon>Streptophyta</taxon>
        <taxon>Embryophyta</taxon>
        <taxon>Tracheophyta</taxon>
        <taxon>Spermatophyta</taxon>
        <taxon>Magnoliopsida</taxon>
        <taxon>eudicotyledons</taxon>
        <taxon>Gunneridae</taxon>
        <taxon>Pentapetalae</taxon>
        <taxon>rosids</taxon>
        <taxon>fabids</taxon>
        <taxon>Fabales</taxon>
        <taxon>Fabaceae</taxon>
        <taxon>Papilionoideae</taxon>
        <taxon>50 kb inversion clade</taxon>
        <taxon>dalbergioids sensu lato</taxon>
        <taxon>Dalbergieae</taxon>
        <taxon>Pterocarpus clade</taxon>
        <taxon>Stylosanthes</taxon>
    </lineage>
</organism>
<evidence type="ECO:0000313" key="1">
    <source>
        <dbReference type="EMBL" id="MED6146500.1"/>
    </source>
</evidence>
<keyword evidence="2" id="KW-1185">Reference proteome</keyword>
<proteinExistence type="predicted"/>
<protein>
    <recommendedName>
        <fullName evidence="3">F-box associated domain-containing protein</fullName>
    </recommendedName>
</protein>
<dbReference type="EMBL" id="JASCZI010090786">
    <property type="protein sequence ID" value="MED6146500.1"/>
    <property type="molecule type" value="Genomic_DNA"/>
</dbReference>
<comment type="caution">
    <text evidence="1">The sequence shown here is derived from an EMBL/GenBank/DDBJ whole genome shotgun (WGS) entry which is preliminary data.</text>
</comment>
<name>A0ABU6TD85_9FABA</name>
<evidence type="ECO:0000313" key="2">
    <source>
        <dbReference type="Proteomes" id="UP001341840"/>
    </source>
</evidence>